<keyword evidence="4" id="KW-1185">Reference proteome</keyword>
<evidence type="ECO:0000256" key="1">
    <source>
        <dbReference type="ARBA" id="ARBA00023267"/>
    </source>
</evidence>
<evidence type="ECO:0000313" key="3">
    <source>
        <dbReference type="EMBL" id="SHF28730.1"/>
    </source>
</evidence>
<gene>
    <name evidence="3" type="ORF">SAMN05444377_10641</name>
</gene>
<evidence type="ECO:0000259" key="2">
    <source>
        <dbReference type="PROSITE" id="PS50968"/>
    </source>
</evidence>
<dbReference type="PANTHER" id="PTHR45266:SF3">
    <property type="entry name" value="OXALOACETATE DECARBOXYLASE ALPHA CHAIN"/>
    <property type="match status" value="1"/>
</dbReference>
<dbReference type="InterPro" id="IPR000089">
    <property type="entry name" value="Biotin_lipoyl"/>
</dbReference>
<accession>A0A1M5AEJ8</accession>
<dbReference type="CDD" id="cd06850">
    <property type="entry name" value="biotinyl_domain"/>
    <property type="match status" value="1"/>
</dbReference>
<sequence length="162" mass="17925">MQKSYTLSVHTGATFELDESSLQQLDAVATGHHSFHVLKNNRSYTAEIIAADFVAKKYTIKVNNNTYEVSIADELDQLISRMGIERGRHKVVNAIKAPMPGLILEINVQVGDAVQENDPLLILEAMKMENSFLSPREGKIKSIAVVKGQAVDKGQLLIEFES</sequence>
<name>A0A1M5AEJ8_9FLAO</name>
<dbReference type="Gene3D" id="2.40.50.100">
    <property type="match status" value="1"/>
</dbReference>
<reference evidence="3 4" key="1">
    <citation type="submission" date="2016-11" db="EMBL/GenBank/DDBJ databases">
        <authorList>
            <person name="Jaros S."/>
            <person name="Januszkiewicz K."/>
            <person name="Wedrychowicz H."/>
        </authorList>
    </citation>
    <scope>NUCLEOTIDE SEQUENCE [LARGE SCALE GENOMIC DNA]</scope>
    <source>
        <strain evidence="3 4">DSM 25660</strain>
    </source>
</reference>
<dbReference type="EMBL" id="FQVQ01000006">
    <property type="protein sequence ID" value="SHF28730.1"/>
    <property type="molecule type" value="Genomic_DNA"/>
</dbReference>
<dbReference type="RefSeq" id="WP_073362785.1">
    <property type="nucleotide sequence ID" value="NZ_FQVQ01000006.1"/>
</dbReference>
<protein>
    <submittedName>
        <fullName evidence="3">Biotin carboxyl carrier protein</fullName>
    </submittedName>
</protein>
<evidence type="ECO:0000313" key="4">
    <source>
        <dbReference type="Proteomes" id="UP000184147"/>
    </source>
</evidence>
<dbReference type="PROSITE" id="PS50968">
    <property type="entry name" value="BIOTINYL_LIPOYL"/>
    <property type="match status" value="1"/>
</dbReference>
<dbReference type="Pfam" id="PF00364">
    <property type="entry name" value="Biotin_lipoyl"/>
    <property type="match status" value="1"/>
</dbReference>
<organism evidence="3 4">
    <name type="scientific">Flavobacterium fontis</name>
    <dbReference type="NCBI Taxonomy" id="1124188"/>
    <lineage>
        <taxon>Bacteria</taxon>
        <taxon>Pseudomonadati</taxon>
        <taxon>Bacteroidota</taxon>
        <taxon>Flavobacteriia</taxon>
        <taxon>Flavobacteriales</taxon>
        <taxon>Flavobacteriaceae</taxon>
        <taxon>Flavobacterium</taxon>
    </lineage>
</organism>
<feature type="domain" description="Lipoyl-binding" evidence="2">
    <location>
        <begin position="79"/>
        <end position="161"/>
    </location>
</feature>
<dbReference type="FunFam" id="2.40.50.100:FF:000003">
    <property type="entry name" value="Acetyl-CoA carboxylase biotin carboxyl carrier protein"/>
    <property type="match status" value="1"/>
</dbReference>
<dbReference type="AlphaFoldDB" id="A0A1M5AEJ8"/>
<dbReference type="PANTHER" id="PTHR45266">
    <property type="entry name" value="OXALOACETATE DECARBOXYLASE ALPHA CHAIN"/>
    <property type="match status" value="1"/>
</dbReference>
<dbReference type="InterPro" id="IPR050709">
    <property type="entry name" value="Biotin_Carboxyl_Carrier/Decarb"/>
</dbReference>
<proteinExistence type="predicted"/>
<dbReference type="Proteomes" id="UP000184147">
    <property type="component" value="Unassembled WGS sequence"/>
</dbReference>
<dbReference type="OrthoDB" id="9812676at2"/>
<dbReference type="STRING" id="1124188.SAMN05444377_10641"/>
<keyword evidence="1" id="KW-0092">Biotin</keyword>
<dbReference type="InterPro" id="IPR011053">
    <property type="entry name" value="Single_hybrid_motif"/>
</dbReference>
<dbReference type="SUPFAM" id="SSF51230">
    <property type="entry name" value="Single hybrid motif"/>
    <property type="match status" value="1"/>
</dbReference>